<name>A0AAD6ZM93_9AGAR</name>
<accession>A0AAD6ZM93</accession>
<organism evidence="1 2">
    <name type="scientific">Mycena albidolilacea</name>
    <dbReference type="NCBI Taxonomy" id="1033008"/>
    <lineage>
        <taxon>Eukaryota</taxon>
        <taxon>Fungi</taxon>
        <taxon>Dikarya</taxon>
        <taxon>Basidiomycota</taxon>
        <taxon>Agaricomycotina</taxon>
        <taxon>Agaricomycetes</taxon>
        <taxon>Agaricomycetidae</taxon>
        <taxon>Agaricales</taxon>
        <taxon>Marasmiineae</taxon>
        <taxon>Mycenaceae</taxon>
        <taxon>Mycena</taxon>
    </lineage>
</organism>
<dbReference type="EMBL" id="JARIHO010000039">
    <property type="protein sequence ID" value="KAJ7328440.1"/>
    <property type="molecule type" value="Genomic_DNA"/>
</dbReference>
<proteinExistence type="predicted"/>
<feature type="non-terminal residue" evidence="1">
    <location>
        <position position="127"/>
    </location>
</feature>
<sequence>MHSPFQKLLHTNFVPTDAECKSIRDFLQSPRQDLRDLTEEIARLQALIDEASLRRSELEKFIDAHLALVSLVRRLADEDISLETLSSTRNPALSSNEASLLLCQICKSWRNVAHDAASMGVIHIVVP</sequence>
<dbReference type="Proteomes" id="UP001218218">
    <property type="component" value="Unassembled WGS sequence"/>
</dbReference>
<keyword evidence="2" id="KW-1185">Reference proteome</keyword>
<comment type="caution">
    <text evidence="1">The sequence shown here is derived from an EMBL/GenBank/DDBJ whole genome shotgun (WGS) entry which is preliminary data.</text>
</comment>
<evidence type="ECO:0000313" key="2">
    <source>
        <dbReference type="Proteomes" id="UP001218218"/>
    </source>
</evidence>
<evidence type="ECO:0008006" key="3">
    <source>
        <dbReference type="Google" id="ProtNLM"/>
    </source>
</evidence>
<reference evidence="1" key="1">
    <citation type="submission" date="2023-03" db="EMBL/GenBank/DDBJ databases">
        <title>Massive genome expansion in bonnet fungi (Mycena s.s.) driven by repeated elements and novel gene families across ecological guilds.</title>
        <authorList>
            <consortium name="Lawrence Berkeley National Laboratory"/>
            <person name="Harder C.B."/>
            <person name="Miyauchi S."/>
            <person name="Viragh M."/>
            <person name="Kuo A."/>
            <person name="Thoen E."/>
            <person name="Andreopoulos B."/>
            <person name="Lu D."/>
            <person name="Skrede I."/>
            <person name="Drula E."/>
            <person name="Henrissat B."/>
            <person name="Morin E."/>
            <person name="Kohler A."/>
            <person name="Barry K."/>
            <person name="LaButti K."/>
            <person name="Morin E."/>
            <person name="Salamov A."/>
            <person name="Lipzen A."/>
            <person name="Mereny Z."/>
            <person name="Hegedus B."/>
            <person name="Baldrian P."/>
            <person name="Stursova M."/>
            <person name="Weitz H."/>
            <person name="Taylor A."/>
            <person name="Grigoriev I.V."/>
            <person name="Nagy L.G."/>
            <person name="Martin F."/>
            <person name="Kauserud H."/>
        </authorList>
    </citation>
    <scope>NUCLEOTIDE SEQUENCE</scope>
    <source>
        <strain evidence="1">CBHHK002</strain>
    </source>
</reference>
<gene>
    <name evidence="1" type="ORF">DFH08DRAFT_751666</name>
</gene>
<evidence type="ECO:0000313" key="1">
    <source>
        <dbReference type="EMBL" id="KAJ7328440.1"/>
    </source>
</evidence>
<protein>
    <recommendedName>
        <fullName evidence="3">F-box domain-containing protein</fullName>
    </recommendedName>
</protein>
<dbReference type="AlphaFoldDB" id="A0AAD6ZM93"/>